<proteinExistence type="predicted"/>
<keyword evidence="2" id="KW-1185">Reference proteome</keyword>
<dbReference type="Proteomes" id="UP000268329">
    <property type="component" value="Chromosome"/>
</dbReference>
<dbReference type="AlphaFoldDB" id="A0A3G2JMN1"/>
<evidence type="ECO:0000313" key="2">
    <source>
        <dbReference type="Proteomes" id="UP000268329"/>
    </source>
</evidence>
<dbReference type="KEGG" id="sdd:D9753_14550"/>
<organism evidence="1 2">
    <name type="scientific">Streptomyces dangxiongensis</name>
    <dbReference type="NCBI Taxonomy" id="1442032"/>
    <lineage>
        <taxon>Bacteria</taxon>
        <taxon>Bacillati</taxon>
        <taxon>Actinomycetota</taxon>
        <taxon>Actinomycetes</taxon>
        <taxon>Kitasatosporales</taxon>
        <taxon>Streptomycetaceae</taxon>
        <taxon>Streptomyces</taxon>
    </lineage>
</organism>
<reference evidence="1 2" key="1">
    <citation type="submission" date="2018-10" db="EMBL/GenBank/DDBJ databases">
        <title>The genome of Streptomyces dangxiongensis Z022.</title>
        <authorList>
            <person name="Zhang B."/>
        </authorList>
    </citation>
    <scope>NUCLEOTIDE SEQUENCE [LARGE SCALE GENOMIC DNA]</scope>
    <source>
        <strain evidence="1 2">Z022</strain>
    </source>
</reference>
<protein>
    <submittedName>
        <fullName evidence="1">Uncharacterized protein</fullName>
    </submittedName>
</protein>
<dbReference type="OrthoDB" id="4061341at2"/>
<dbReference type="EMBL" id="CP033073">
    <property type="protein sequence ID" value="AYN43653.1"/>
    <property type="molecule type" value="Genomic_DNA"/>
</dbReference>
<dbReference type="RefSeq" id="WP_121791068.1">
    <property type="nucleotide sequence ID" value="NZ_CP033073.1"/>
</dbReference>
<evidence type="ECO:0000313" key="1">
    <source>
        <dbReference type="EMBL" id="AYN43653.1"/>
    </source>
</evidence>
<gene>
    <name evidence="1" type="ORF">D9753_14550</name>
</gene>
<name>A0A3G2JMN1_9ACTN</name>
<sequence>MTRVEQDNTRAAAGLEALTELLESGVAAFTPASEDQRPFLVGWGLLAALHGQASAVVLLHRKGFGHEAAPNRRLMIEYMAQIQWLARDRGDAVESLNKAFQHTQDKLRKAIDQGGIFSYDDEVAASADAVATAVIAPNAANQYANTSKLLNSLATKGLLEVWLSETQLSHSGLTAAQAFRDDSGEAVRLLARPEYGKAPDPSERSPLMACLLLHLGMQAFNDLMAGRPWTADLDRIGREVGLIEDEGPPGS</sequence>
<accession>A0A3G2JMN1</accession>